<feature type="domain" description="B box-type" evidence="7">
    <location>
        <begin position="159"/>
        <end position="193"/>
    </location>
</feature>
<evidence type="ECO:0000256" key="2">
    <source>
        <dbReference type="ARBA" id="ARBA00022723"/>
    </source>
</evidence>
<protein>
    <recommendedName>
        <fullName evidence="10">Tripartite motif-containing protein 56</fullName>
    </recommendedName>
</protein>
<evidence type="ECO:0000256" key="1">
    <source>
        <dbReference type="ARBA" id="ARBA00022553"/>
    </source>
</evidence>
<reference evidence="8" key="1">
    <citation type="submission" date="2022-08" db="UniProtKB">
        <authorList>
            <consortium name="EnsemblMetazoa"/>
        </authorList>
    </citation>
    <scope>IDENTIFICATION</scope>
    <source>
        <strain evidence="8">05x7-T-G4-1.051#20</strain>
    </source>
</reference>
<feature type="domain" description="RING-type" evidence="6">
    <location>
        <begin position="18"/>
        <end position="65"/>
    </location>
</feature>
<dbReference type="PANTHER" id="PTHR25462">
    <property type="entry name" value="BONUS, ISOFORM C-RELATED"/>
    <property type="match status" value="1"/>
</dbReference>
<dbReference type="SUPFAM" id="SSF57850">
    <property type="entry name" value="RING/U-box"/>
    <property type="match status" value="1"/>
</dbReference>
<accession>A0A8W8I1Y4</accession>
<dbReference type="PROSITE" id="PS00518">
    <property type="entry name" value="ZF_RING_1"/>
    <property type="match status" value="1"/>
</dbReference>
<dbReference type="InterPro" id="IPR047153">
    <property type="entry name" value="TRIM45/56/19-like"/>
</dbReference>
<keyword evidence="9" id="KW-1185">Reference proteome</keyword>
<dbReference type="Gene3D" id="2.120.10.30">
    <property type="entry name" value="TolB, C-terminal domain"/>
    <property type="match status" value="1"/>
</dbReference>
<dbReference type="SMART" id="SM00184">
    <property type="entry name" value="RING"/>
    <property type="match status" value="1"/>
</dbReference>
<keyword evidence="4" id="KW-0862">Zinc</keyword>
<keyword evidence="2" id="KW-0479">Metal-binding</keyword>
<dbReference type="CDD" id="cd19776">
    <property type="entry name" value="Bbox2_TRIM25_C-IV"/>
    <property type="match status" value="1"/>
</dbReference>
<feature type="domain" description="B box-type" evidence="7">
    <location>
        <begin position="98"/>
        <end position="148"/>
    </location>
</feature>
<dbReference type="CDD" id="cd19757">
    <property type="entry name" value="Bbox1"/>
    <property type="match status" value="1"/>
</dbReference>
<sequence length="634" mass="71658">MATSDVQEQNLNDEVSLCSICLEQYKSPVSLHCSHSFCRTCLSTHIKSSCENCDHPLGFPCPLCRVFIPAPGEINQYSVNEWAAKFPENKFFTTVAGVRFILCKPCRGDGEEVTAQSWCKDCSEALCEECTKYHKKYRPCRKHVVHSLAEWSDISRIPDTLEICETHDGRKFELFCRKHLIPCCSVCVTKDHNSCTNFCQLEEVGKSFTESEKVKVLQSGMEKFCLKVENIIEKEKANINHIDDIADTFTKELSDVTTNIIQAVKKLEEEHLNELSKLSKESKSKLQKSVDSFEERLLYLKYWRELLSKNLSNETASETKRVLSYLKLKNIHENLQKLKYTKLDICIKTEVLDDVKKLIELPCLADVSAEENLDQVDLNVENIDYIHANVIKVSEFTIQGADIRGGIFLSSGNLFLADLSGKRCILCDTNGFILQEVKLQEAPWDVFTEGVEILVTIPNNKTILKIDSTLLEIIDFVPGGCSCYSIATSGNTTVIGTSNSVEIFDEGFDVKKRRTLSTGLGSMYGVVIDNENNLICSSFHKHVVKKLNLRGNVLFTYNHEKLKNPYGVNTDSEGNIFINGFISNNIHILSRDGKLLRIVEGVTNPTYIKFQNATNRFFVGNHKGSVTVFEFKES</sequence>
<dbReference type="GO" id="GO:0008270">
    <property type="term" value="F:zinc ion binding"/>
    <property type="evidence" value="ECO:0007669"/>
    <property type="project" value="UniProtKB-KW"/>
</dbReference>
<dbReference type="InterPro" id="IPR027370">
    <property type="entry name" value="Znf-RING_euk"/>
</dbReference>
<dbReference type="SUPFAM" id="SSF101898">
    <property type="entry name" value="NHL repeat"/>
    <property type="match status" value="1"/>
</dbReference>
<evidence type="ECO:0000313" key="9">
    <source>
        <dbReference type="Proteomes" id="UP000005408"/>
    </source>
</evidence>
<dbReference type="InterPro" id="IPR000315">
    <property type="entry name" value="Znf_B-box"/>
</dbReference>
<evidence type="ECO:0000256" key="5">
    <source>
        <dbReference type="PROSITE-ProRule" id="PRU00024"/>
    </source>
</evidence>
<evidence type="ECO:0000259" key="6">
    <source>
        <dbReference type="PROSITE" id="PS50089"/>
    </source>
</evidence>
<dbReference type="PROSITE" id="PS50119">
    <property type="entry name" value="ZF_BBOX"/>
    <property type="match status" value="2"/>
</dbReference>
<dbReference type="InterPro" id="IPR013083">
    <property type="entry name" value="Znf_RING/FYVE/PHD"/>
</dbReference>
<dbReference type="Pfam" id="PF13445">
    <property type="entry name" value="zf-RING_UBOX"/>
    <property type="match status" value="1"/>
</dbReference>
<dbReference type="EnsemblMetazoa" id="G12156.3">
    <property type="protein sequence ID" value="G12156.3:cds"/>
    <property type="gene ID" value="G12156"/>
</dbReference>
<dbReference type="Gene3D" id="3.30.160.60">
    <property type="entry name" value="Classic Zinc Finger"/>
    <property type="match status" value="1"/>
</dbReference>
<name>A0A8W8I1Y4_MAGGI</name>
<evidence type="ECO:0000313" key="8">
    <source>
        <dbReference type="EnsemblMetazoa" id="G12156.4:cds"/>
    </source>
</evidence>
<dbReference type="InterPro" id="IPR011042">
    <property type="entry name" value="6-blade_b-propeller_TolB-like"/>
</dbReference>
<dbReference type="Proteomes" id="UP000005408">
    <property type="component" value="Unassembled WGS sequence"/>
</dbReference>
<dbReference type="PANTHER" id="PTHR25462:SF296">
    <property type="entry name" value="MEIOTIC P26, ISOFORM F"/>
    <property type="match status" value="1"/>
</dbReference>
<evidence type="ECO:0008006" key="10">
    <source>
        <dbReference type="Google" id="ProtNLM"/>
    </source>
</evidence>
<dbReference type="OrthoDB" id="6146032at2759"/>
<keyword evidence="1" id="KW-0597">Phosphoprotein</keyword>
<dbReference type="AlphaFoldDB" id="A0A8W8I1Y4"/>
<dbReference type="Gene3D" id="3.30.40.10">
    <property type="entry name" value="Zinc/RING finger domain, C3HC4 (zinc finger)"/>
    <property type="match status" value="1"/>
</dbReference>
<proteinExistence type="predicted"/>
<dbReference type="PROSITE" id="PS50089">
    <property type="entry name" value="ZF_RING_2"/>
    <property type="match status" value="1"/>
</dbReference>
<keyword evidence="3 5" id="KW-0863">Zinc-finger</keyword>
<evidence type="ECO:0000256" key="4">
    <source>
        <dbReference type="ARBA" id="ARBA00022833"/>
    </source>
</evidence>
<dbReference type="OMA" id="RERINIY"/>
<dbReference type="InterPro" id="IPR017907">
    <property type="entry name" value="Znf_RING_CS"/>
</dbReference>
<organism evidence="8 9">
    <name type="scientific">Magallana gigas</name>
    <name type="common">Pacific oyster</name>
    <name type="synonym">Crassostrea gigas</name>
    <dbReference type="NCBI Taxonomy" id="29159"/>
    <lineage>
        <taxon>Eukaryota</taxon>
        <taxon>Metazoa</taxon>
        <taxon>Spiralia</taxon>
        <taxon>Lophotrochozoa</taxon>
        <taxon>Mollusca</taxon>
        <taxon>Bivalvia</taxon>
        <taxon>Autobranchia</taxon>
        <taxon>Pteriomorphia</taxon>
        <taxon>Ostreida</taxon>
        <taxon>Ostreoidea</taxon>
        <taxon>Ostreidae</taxon>
        <taxon>Magallana</taxon>
    </lineage>
</organism>
<evidence type="ECO:0000259" key="7">
    <source>
        <dbReference type="PROSITE" id="PS50119"/>
    </source>
</evidence>
<evidence type="ECO:0000256" key="3">
    <source>
        <dbReference type="ARBA" id="ARBA00022771"/>
    </source>
</evidence>
<dbReference type="InterPro" id="IPR001841">
    <property type="entry name" value="Znf_RING"/>
</dbReference>
<dbReference type="EnsemblMetazoa" id="G12156.4">
    <property type="protein sequence ID" value="G12156.4:cds"/>
    <property type="gene ID" value="G12156"/>
</dbReference>